<evidence type="ECO:0000313" key="3">
    <source>
        <dbReference type="EMBL" id="CAF4169789.1"/>
    </source>
</evidence>
<reference evidence="2" key="1">
    <citation type="submission" date="2021-02" db="EMBL/GenBank/DDBJ databases">
        <authorList>
            <person name="Nowell W R."/>
        </authorList>
    </citation>
    <scope>NUCLEOTIDE SEQUENCE</scope>
</reference>
<organism evidence="2 5">
    <name type="scientific">Didymodactylos carnosus</name>
    <dbReference type="NCBI Taxonomy" id="1234261"/>
    <lineage>
        <taxon>Eukaryota</taxon>
        <taxon>Metazoa</taxon>
        <taxon>Spiralia</taxon>
        <taxon>Gnathifera</taxon>
        <taxon>Rotifera</taxon>
        <taxon>Eurotatoria</taxon>
        <taxon>Bdelloidea</taxon>
        <taxon>Philodinida</taxon>
        <taxon>Philodinidae</taxon>
        <taxon>Didymodactylos</taxon>
    </lineage>
</organism>
<accession>A0A815UWZ2</accession>
<evidence type="ECO:0000313" key="5">
    <source>
        <dbReference type="Proteomes" id="UP000663829"/>
    </source>
</evidence>
<dbReference type="EMBL" id="CAJNOQ010024547">
    <property type="protein sequence ID" value="CAF1528519.1"/>
    <property type="molecule type" value="Genomic_DNA"/>
</dbReference>
<proteinExistence type="predicted"/>
<comment type="caution">
    <text evidence="2">The sequence shown here is derived from an EMBL/GenBank/DDBJ whole genome shotgun (WGS) entry which is preliminary data.</text>
</comment>
<dbReference type="AlphaFoldDB" id="A0A815UWZ2"/>
<evidence type="ECO:0000313" key="1">
    <source>
        <dbReference type="EMBL" id="CAF1359539.1"/>
    </source>
</evidence>
<protein>
    <submittedName>
        <fullName evidence="2">Uncharacterized protein</fullName>
    </submittedName>
</protein>
<dbReference type="EMBL" id="CAJOBA010044864">
    <property type="protein sequence ID" value="CAF4169789.1"/>
    <property type="molecule type" value="Genomic_DNA"/>
</dbReference>
<evidence type="ECO:0000313" key="4">
    <source>
        <dbReference type="EMBL" id="CAF4387688.1"/>
    </source>
</evidence>
<dbReference type="EMBL" id="CAJOBC010090119">
    <property type="protein sequence ID" value="CAF4387688.1"/>
    <property type="molecule type" value="Genomic_DNA"/>
</dbReference>
<name>A0A815UWZ2_9BILA</name>
<evidence type="ECO:0000313" key="2">
    <source>
        <dbReference type="EMBL" id="CAF1528519.1"/>
    </source>
</evidence>
<dbReference type="Proteomes" id="UP000663829">
    <property type="component" value="Unassembled WGS sequence"/>
</dbReference>
<dbReference type="Proteomes" id="UP000681722">
    <property type="component" value="Unassembled WGS sequence"/>
</dbReference>
<dbReference type="Proteomes" id="UP000677228">
    <property type="component" value="Unassembled WGS sequence"/>
</dbReference>
<dbReference type="Proteomes" id="UP000682733">
    <property type="component" value="Unassembled WGS sequence"/>
</dbReference>
<sequence>MYSVFFEPSQQKIHPHYPEDAYRWFKACGGNDAMTKNFEKFNRCRGLEACRDNYQNGCIAYYKYPSKRVISLNDSANIMSNITVD</sequence>
<gene>
    <name evidence="2" type="ORF">GPM918_LOCUS37920</name>
    <name evidence="1" type="ORF">OVA965_LOCUS31182</name>
    <name evidence="4" type="ORF">SRO942_LOCUS38706</name>
    <name evidence="3" type="ORF">TMI583_LOCUS32004</name>
</gene>
<dbReference type="EMBL" id="CAJNOK010023215">
    <property type="protein sequence ID" value="CAF1359539.1"/>
    <property type="molecule type" value="Genomic_DNA"/>
</dbReference>
<keyword evidence="5" id="KW-1185">Reference proteome</keyword>